<reference evidence="3" key="1">
    <citation type="submission" date="2018-04" db="EMBL/GenBank/DDBJ databases">
        <authorList>
            <person name="Jy Z."/>
        </authorList>
    </citation>
    <scope>NUCLEOTIDE SEQUENCE</scope>
    <source>
        <strain evidence="4">AS13</strain>
        <strain evidence="3">LA18</strain>
    </source>
</reference>
<comment type="similarity">
    <text evidence="1 2">Belongs to the phD/YefM antitoxin family.</text>
</comment>
<evidence type="ECO:0000256" key="1">
    <source>
        <dbReference type="ARBA" id="ARBA00009981"/>
    </source>
</evidence>
<dbReference type="Proteomes" id="UP001172788">
    <property type="component" value="Unassembled WGS sequence"/>
</dbReference>
<evidence type="ECO:0000256" key="2">
    <source>
        <dbReference type="RuleBase" id="RU362080"/>
    </source>
</evidence>
<dbReference type="NCBIfam" id="TIGR01552">
    <property type="entry name" value="phd_fam"/>
    <property type="match status" value="1"/>
</dbReference>
<accession>A0AAW7MIX8</accession>
<comment type="function">
    <text evidence="2">Antitoxin component of a type II toxin-antitoxin (TA) system.</text>
</comment>
<keyword evidence="5" id="KW-1185">Reference proteome</keyword>
<dbReference type="InterPro" id="IPR051405">
    <property type="entry name" value="phD/YefM_antitoxin"/>
</dbReference>
<dbReference type="Gene3D" id="3.40.1620.10">
    <property type="entry name" value="YefM-like domain"/>
    <property type="match status" value="1"/>
</dbReference>
<sequence>MRYSTQVKPISYLKANAAEVLATLAEQRSPLVITQNGEAKAVLQDVASYEETQETLALLKLLALGQQDVAAGKVTPVADVVARLRKKRKLGE</sequence>
<evidence type="ECO:0000313" key="4">
    <source>
        <dbReference type="EMBL" id="MDN4576987.1"/>
    </source>
</evidence>
<dbReference type="InterPro" id="IPR006442">
    <property type="entry name" value="Antitoxin_Phd/YefM"/>
</dbReference>
<evidence type="ECO:0000313" key="6">
    <source>
        <dbReference type="Proteomes" id="UP001172791"/>
    </source>
</evidence>
<comment type="caution">
    <text evidence="3">The sequence shown here is derived from an EMBL/GenBank/DDBJ whole genome shotgun (WGS) entry which is preliminary data.</text>
</comment>
<dbReference type="EMBL" id="QAID01000029">
    <property type="protein sequence ID" value="MDN4576987.1"/>
    <property type="molecule type" value="Genomic_DNA"/>
</dbReference>
<evidence type="ECO:0000313" key="5">
    <source>
        <dbReference type="Proteomes" id="UP001172788"/>
    </source>
</evidence>
<dbReference type="RefSeq" id="WP_301233837.1">
    <property type="nucleotide sequence ID" value="NZ_QAIC01000029.1"/>
</dbReference>
<protein>
    <recommendedName>
        <fullName evidence="2">Antitoxin</fullName>
    </recommendedName>
</protein>
<dbReference type="InterPro" id="IPR036165">
    <property type="entry name" value="YefM-like_sf"/>
</dbReference>
<dbReference type="PANTHER" id="PTHR33713">
    <property type="entry name" value="ANTITOXIN YAFN-RELATED"/>
    <property type="match status" value="1"/>
</dbReference>
<proteinExistence type="inferred from homology"/>
<dbReference type="Pfam" id="PF02604">
    <property type="entry name" value="PhdYeFM_antitox"/>
    <property type="match status" value="1"/>
</dbReference>
<dbReference type="AlphaFoldDB" id="A0AAW7MIX8"/>
<dbReference type="Proteomes" id="UP001172791">
    <property type="component" value="Unassembled WGS sequence"/>
</dbReference>
<dbReference type="SUPFAM" id="SSF143120">
    <property type="entry name" value="YefM-like"/>
    <property type="match status" value="1"/>
</dbReference>
<organism evidence="3 6">
    <name type="scientific">Pandoraea cepalis</name>
    <dbReference type="NCBI Taxonomy" id="2508294"/>
    <lineage>
        <taxon>Bacteria</taxon>
        <taxon>Pseudomonadati</taxon>
        <taxon>Pseudomonadota</taxon>
        <taxon>Betaproteobacteria</taxon>
        <taxon>Burkholderiales</taxon>
        <taxon>Burkholderiaceae</taxon>
        <taxon>Pandoraea</taxon>
    </lineage>
</organism>
<dbReference type="PANTHER" id="PTHR33713:SF11">
    <property type="entry name" value="PREVENT-HOST-DEATH FAMILY PROTEIN"/>
    <property type="match status" value="1"/>
</dbReference>
<evidence type="ECO:0000313" key="3">
    <source>
        <dbReference type="EMBL" id="MDN4572573.1"/>
    </source>
</evidence>
<dbReference type="EMBL" id="QAIC01000029">
    <property type="protein sequence ID" value="MDN4572573.1"/>
    <property type="molecule type" value="Genomic_DNA"/>
</dbReference>
<gene>
    <name evidence="3" type="ORF">DBA34_04750</name>
    <name evidence="4" type="ORF">DBB29_02460</name>
</gene>
<name>A0AAW7MIX8_9BURK</name>